<protein>
    <submittedName>
        <fullName evidence="1">Uncharacterized protein</fullName>
    </submittedName>
</protein>
<sequence>VSTVNVRNGCFATMVTGPFLDSVKSLKTNGYGNHSVEANTKRVVCECLNDDSNREKYVINTPQAPRCIANHYYDDTLKRCECERSYLTF</sequence>
<accession>A0AAV5SK99</accession>
<reference evidence="1" key="1">
    <citation type="submission" date="2023-10" db="EMBL/GenBank/DDBJ databases">
        <title>Genome assembly of Pristionchus species.</title>
        <authorList>
            <person name="Yoshida K."/>
            <person name="Sommer R.J."/>
        </authorList>
    </citation>
    <scope>NUCLEOTIDE SEQUENCE</scope>
    <source>
        <strain evidence="1">RS0144</strain>
    </source>
</reference>
<proteinExistence type="predicted"/>
<name>A0AAV5SK99_9BILA</name>
<dbReference type="AlphaFoldDB" id="A0AAV5SK99"/>
<evidence type="ECO:0000313" key="2">
    <source>
        <dbReference type="Proteomes" id="UP001432027"/>
    </source>
</evidence>
<keyword evidence="2" id="KW-1185">Reference proteome</keyword>
<feature type="non-terminal residue" evidence="1">
    <location>
        <position position="1"/>
    </location>
</feature>
<dbReference type="EMBL" id="BTSX01000002">
    <property type="protein sequence ID" value="GMS83042.1"/>
    <property type="molecule type" value="Genomic_DNA"/>
</dbReference>
<comment type="caution">
    <text evidence="1">The sequence shown here is derived from an EMBL/GenBank/DDBJ whole genome shotgun (WGS) entry which is preliminary data.</text>
</comment>
<organism evidence="1 2">
    <name type="scientific">Pristionchus entomophagus</name>
    <dbReference type="NCBI Taxonomy" id="358040"/>
    <lineage>
        <taxon>Eukaryota</taxon>
        <taxon>Metazoa</taxon>
        <taxon>Ecdysozoa</taxon>
        <taxon>Nematoda</taxon>
        <taxon>Chromadorea</taxon>
        <taxon>Rhabditida</taxon>
        <taxon>Rhabditina</taxon>
        <taxon>Diplogasteromorpha</taxon>
        <taxon>Diplogasteroidea</taxon>
        <taxon>Neodiplogasteridae</taxon>
        <taxon>Pristionchus</taxon>
    </lineage>
</organism>
<evidence type="ECO:0000313" key="1">
    <source>
        <dbReference type="EMBL" id="GMS83042.1"/>
    </source>
</evidence>
<dbReference type="Proteomes" id="UP001432027">
    <property type="component" value="Unassembled WGS sequence"/>
</dbReference>
<gene>
    <name evidence="1" type="ORF">PENTCL1PPCAC_5217</name>
</gene>